<name>A0A932CMQ0_UNCTE</name>
<dbReference type="Proteomes" id="UP000769766">
    <property type="component" value="Unassembled WGS sequence"/>
</dbReference>
<dbReference type="AlphaFoldDB" id="A0A932CMQ0"/>
<evidence type="ECO:0000313" key="1">
    <source>
        <dbReference type="EMBL" id="MBI2876185.1"/>
    </source>
</evidence>
<dbReference type="GO" id="GO:0006355">
    <property type="term" value="P:regulation of DNA-templated transcription"/>
    <property type="evidence" value="ECO:0007669"/>
    <property type="project" value="InterPro"/>
</dbReference>
<gene>
    <name evidence="1" type="ORF">HYY20_04825</name>
</gene>
<dbReference type="InterPro" id="IPR010985">
    <property type="entry name" value="Ribbon_hlx_hlx"/>
</dbReference>
<dbReference type="InterPro" id="IPR013321">
    <property type="entry name" value="Arc_rbn_hlx_hlx"/>
</dbReference>
<dbReference type="Pfam" id="PF19807">
    <property type="entry name" value="DUF6290"/>
    <property type="match status" value="1"/>
</dbReference>
<dbReference type="EMBL" id="JACPRF010000149">
    <property type="protein sequence ID" value="MBI2876185.1"/>
    <property type="molecule type" value="Genomic_DNA"/>
</dbReference>
<accession>A0A932CMQ0</accession>
<sequence length="88" mass="9986">METRLTIKLPEDLRRRAKAVAALRGETVSDVVREALEAYIAEALEEAEDVRTVDEIEARLAQGEERLSSHEDVWAEIEALERRGELPD</sequence>
<evidence type="ECO:0000313" key="2">
    <source>
        <dbReference type="Proteomes" id="UP000769766"/>
    </source>
</evidence>
<organism evidence="1 2">
    <name type="scientific">Tectimicrobiota bacterium</name>
    <dbReference type="NCBI Taxonomy" id="2528274"/>
    <lineage>
        <taxon>Bacteria</taxon>
        <taxon>Pseudomonadati</taxon>
        <taxon>Nitrospinota/Tectimicrobiota group</taxon>
        <taxon>Candidatus Tectimicrobiota</taxon>
    </lineage>
</organism>
<comment type="caution">
    <text evidence="1">The sequence shown here is derived from an EMBL/GenBank/DDBJ whole genome shotgun (WGS) entry which is preliminary data.</text>
</comment>
<dbReference type="Gene3D" id="1.10.1220.10">
    <property type="entry name" value="Met repressor-like"/>
    <property type="match status" value="1"/>
</dbReference>
<dbReference type="SUPFAM" id="SSF47598">
    <property type="entry name" value="Ribbon-helix-helix"/>
    <property type="match status" value="1"/>
</dbReference>
<protein>
    <submittedName>
        <fullName evidence="1">Ribbon-helix-helix protein, CopG family</fullName>
    </submittedName>
</protein>
<proteinExistence type="predicted"/>
<reference evidence="1" key="1">
    <citation type="submission" date="2020-07" db="EMBL/GenBank/DDBJ databases">
        <title>Huge and variable diversity of episymbiotic CPR bacteria and DPANN archaea in groundwater ecosystems.</title>
        <authorList>
            <person name="He C.Y."/>
            <person name="Keren R."/>
            <person name="Whittaker M."/>
            <person name="Farag I.F."/>
            <person name="Doudna J."/>
            <person name="Cate J.H.D."/>
            <person name="Banfield J.F."/>
        </authorList>
    </citation>
    <scope>NUCLEOTIDE SEQUENCE</scope>
    <source>
        <strain evidence="1">NC_groundwater_672_Ag_B-0.1um_62_36</strain>
    </source>
</reference>
<dbReference type="InterPro" id="IPR046257">
    <property type="entry name" value="DUF6290"/>
</dbReference>